<sequence length="327" mass="35862">MNLLVLGGGQFVGRHIVEVALERGHQVSTFSRGQTNPGLFPQAEKLLGDRRAGDLEALRGHSWDAVVDVNGYLPREVRQSAELLEDRVEHYLYISTVSVYADPANTAENGPLQQLDPPDVEEVTGGTYGGLKALCEGVVQEVYTGRATVVRPHLVVGPHDPTGRFTYWPWRAAQGGERLFPGTPEAPIQFIDARDLAAFVLHLLESRTGGVFNGARPPVRMGELAEALGEVTHHAFVPTWVDWPFLKARGVQPWADLPAWLPPDEPDAGLCQIPTARSEAAGLSFRSLLETLTATLEWARSLPEVRLAGLSPEREAELLQAWHRSRG</sequence>
<reference evidence="2 3" key="1">
    <citation type="submission" date="2018-08" db="EMBL/GenBank/DDBJ databases">
        <title>Meiothermus granaticius genome AF-68 sequencing project.</title>
        <authorList>
            <person name="Da Costa M.S."/>
            <person name="Albuquerque L."/>
            <person name="Raposo P."/>
            <person name="Froufe H.J.C."/>
            <person name="Barroso C.S."/>
            <person name="Egas C."/>
        </authorList>
    </citation>
    <scope>NUCLEOTIDE SEQUENCE [LARGE SCALE GENOMIC DNA]</scope>
    <source>
        <strain evidence="2 3">AF-68</strain>
    </source>
</reference>
<feature type="domain" description="NAD-dependent epimerase/dehydratase" evidence="1">
    <location>
        <begin position="4"/>
        <end position="213"/>
    </location>
</feature>
<comment type="caution">
    <text evidence="2">The sequence shown here is derived from an EMBL/GenBank/DDBJ whole genome shotgun (WGS) entry which is preliminary data.</text>
</comment>
<dbReference type="OrthoDB" id="9809586at2"/>
<organism evidence="2 3">
    <name type="scientific">Meiothermus granaticius NBRC 107808</name>
    <dbReference type="NCBI Taxonomy" id="1227551"/>
    <lineage>
        <taxon>Bacteria</taxon>
        <taxon>Thermotogati</taxon>
        <taxon>Deinococcota</taxon>
        <taxon>Deinococci</taxon>
        <taxon>Thermales</taxon>
        <taxon>Thermaceae</taxon>
        <taxon>Meiothermus</taxon>
    </lineage>
</organism>
<dbReference type="AlphaFoldDB" id="A0A399F8M9"/>
<protein>
    <recommendedName>
        <fullName evidence="1">NAD-dependent epimerase/dehydratase domain-containing protein</fullName>
    </recommendedName>
</protein>
<dbReference type="InterPro" id="IPR036291">
    <property type="entry name" value="NAD(P)-bd_dom_sf"/>
</dbReference>
<dbReference type="RefSeq" id="WP_119357953.1">
    <property type="nucleotide sequence ID" value="NZ_BJXM01000023.1"/>
</dbReference>
<dbReference type="Pfam" id="PF01370">
    <property type="entry name" value="Epimerase"/>
    <property type="match status" value="1"/>
</dbReference>
<accession>A0A399F8M9</accession>
<evidence type="ECO:0000259" key="1">
    <source>
        <dbReference type="Pfam" id="PF01370"/>
    </source>
</evidence>
<evidence type="ECO:0000313" key="3">
    <source>
        <dbReference type="Proteomes" id="UP000266178"/>
    </source>
</evidence>
<keyword evidence="3" id="KW-1185">Reference proteome</keyword>
<dbReference type="SUPFAM" id="SSF51735">
    <property type="entry name" value="NAD(P)-binding Rossmann-fold domains"/>
    <property type="match status" value="1"/>
</dbReference>
<gene>
    <name evidence="2" type="ORF">Mgrana_02500</name>
</gene>
<dbReference type="EMBL" id="QWLB01000037">
    <property type="protein sequence ID" value="RIH91619.1"/>
    <property type="molecule type" value="Genomic_DNA"/>
</dbReference>
<dbReference type="PANTHER" id="PTHR43245:SF13">
    <property type="entry name" value="UDP-D-APIOSE_UDP-D-XYLOSE SYNTHASE 2"/>
    <property type="match status" value="1"/>
</dbReference>
<dbReference type="PANTHER" id="PTHR43245">
    <property type="entry name" value="BIFUNCTIONAL POLYMYXIN RESISTANCE PROTEIN ARNA"/>
    <property type="match status" value="1"/>
</dbReference>
<name>A0A399F8M9_9DEIN</name>
<dbReference type="InterPro" id="IPR050177">
    <property type="entry name" value="Lipid_A_modif_metabolic_enz"/>
</dbReference>
<dbReference type="Proteomes" id="UP000266178">
    <property type="component" value="Unassembled WGS sequence"/>
</dbReference>
<proteinExistence type="predicted"/>
<dbReference type="InterPro" id="IPR001509">
    <property type="entry name" value="Epimerase_deHydtase"/>
</dbReference>
<dbReference type="Gene3D" id="3.40.50.720">
    <property type="entry name" value="NAD(P)-binding Rossmann-like Domain"/>
    <property type="match status" value="1"/>
</dbReference>
<evidence type="ECO:0000313" key="2">
    <source>
        <dbReference type="EMBL" id="RIH91619.1"/>
    </source>
</evidence>